<dbReference type="GO" id="GO:0005634">
    <property type="term" value="C:nucleus"/>
    <property type="evidence" value="ECO:0007669"/>
    <property type="project" value="TreeGrafter"/>
</dbReference>
<feature type="compositionally biased region" description="Low complexity" evidence="1">
    <location>
        <begin position="105"/>
        <end position="116"/>
    </location>
</feature>
<organism evidence="3 4">
    <name type="scientific">Rotaria socialis</name>
    <dbReference type="NCBI Taxonomy" id="392032"/>
    <lineage>
        <taxon>Eukaryota</taxon>
        <taxon>Metazoa</taxon>
        <taxon>Spiralia</taxon>
        <taxon>Gnathifera</taxon>
        <taxon>Rotifera</taxon>
        <taxon>Eurotatoria</taxon>
        <taxon>Bdelloidea</taxon>
        <taxon>Philodinida</taxon>
        <taxon>Philodinidae</taxon>
        <taxon>Rotaria</taxon>
    </lineage>
</organism>
<evidence type="ECO:0000256" key="1">
    <source>
        <dbReference type="SAM" id="MobiDB-lite"/>
    </source>
</evidence>
<accession>A0A821FYQ9</accession>
<sequence>DQYAYTAVGIPVTRIFTINPRGEVVRQEIPQILSTSYKNLHELVDQVFPPMDSFSASESYSSFTFWREEAKINPFEAEMRSHLEEINARQKSKGKSSTQQLTGVSPKATSTTTATKNGEKLSTTTQATENTVKKA</sequence>
<proteinExistence type="predicted"/>
<evidence type="ECO:0000313" key="4">
    <source>
        <dbReference type="Proteomes" id="UP000663873"/>
    </source>
</evidence>
<dbReference type="GO" id="GO:0009062">
    <property type="term" value="P:fatty acid catabolic process"/>
    <property type="evidence" value="ECO:0007669"/>
    <property type="project" value="TreeGrafter"/>
</dbReference>
<protein>
    <recommendedName>
        <fullName evidence="2">Lipin/Ned1/Smp2 (LNS2) domain-containing protein</fullName>
    </recommendedName>
</protein>
<dbReference type="InterPro" id="IPR013209">
    <property type="entry name" value="LNS2"/>
</dbReference>
<dbReference type="PANTHER" id="PTHR12181">
    <property type="entry name" value="LIPIN"/>
    <property type="match status" value="1"/>
</dbReference>
<dbReference type="InterPro" id="IPR026058">
    <property type="entry name" value="LIPIN"/>
</dbReference>
<feature type="region of interest" description="Disordered" evidence="1">
    <location>
        <begin position="83"/>
        <end position="135"/>
    </location>
</feature>
<dbReference type="GO" id="GO:0032869">
    <property type="term" value="P:cellular response to insulin stimulus"/>
    <property type="evidence" value="ECO:0007669"/>
    <property type="project" value="TreeGrafter"/>
</dbReference>
<dbReference type="EMBL" id="CAJOBP010030654">
    <property type="protein sequence ID" value="CAF4658696.1"/>
    <property type="molecule type" value="Genomic_DNA"/>
</dbReference>
<feature type="compositionally biased region" description="Polar residues" evidence="1">
    <location>
        <begin position="120"/>
        <end position="135"/>
    </location>
</feature>
<keyword evidence="4" id="KW-1185">Reference proteome</keyword>
<gene>
    <name evidence="3" type="ORF">UJA718_LOCUS34137</name>
</gene>
<dbReference type="PANTHER" id="PTHR12181:SF12">
    <property type="entry name" value="PHOSPHATIDATE PHOSPHATASE"/>
    <property type="match status" value="1"/>
</dbReference>
<dbReference type="AlphaFoldDB" id="A0A821FYQ9"/>
<dbReference type="GO" id="GO:0045944">
    <property type="term" value="P:positive regulation of transcription by RNA polymerase II"/>
    <property type="evidence" value="ECO:0007669"/>
    <property type="project" value="TreeGrafter"/>
</dbReference>
<dbReference type="Proteomes" id="UP000663873">
    <property type="component" value="Unassembled WGS sequence"/>
</dbReference>
<feature type="non-terminal residue" evidence="3">
    <location>
        <position position="1"/>
    </location>
</feature>
<dbReference type="GO" id="GO:0019432">
    <property type="term" value="P:triglyceride biosynthetic process"/>
    <property type="evidence" value="ECO:0007669"/>
    <property type="project" value="TreeGrafter"/>
</dbReference>
<comment type="caution">
    <text evidence="3">The sequence shown here is derived from an EMBL/GenBank/DDBJ whole genome shotgun (WGS) entry which is preliminary data.</text>
</comment>
<feature type="domain" description="Lipin/Ned1/Smp2 (LNS2)" evidence="2">
    <location>
        <begin position="1"/>
        <end position="49"/>
    </location>
</feature>
<name>A0A821FYQ9_9BILA</name>
<reference evidence="3" key="1">
    <citation type="submission" date="2021-02" db="EMBL/GenBank/DDBJ databases">
        <authorList>
            <person name="Nowell W R."/>
        </authorList>
    </citation>
    <scope>NUCLEOTIDE SEQUENCE</scope>
</reference>
<dbReference type="GO" id="GO:0008195">
    <property type="term" value="F:phosphatidate phosphatase activity"/>
    <property type="evidence" value="ECO:0007669"/>
    <property type="project" value="TreeGrafter"/>
</dbReference>
<dbReference type="GO" id="GO:0003713">
    <property type="term" value="F:transcription coactivator activity"/>
    <property type="evidence" value="ECO:0007669"/>
    <property type="project" value="TreeGrafter"/>
</dbReference>
<evidence type="ECO:0000313" key="3">
    <source>
        <dbReference type="EMBL" id="CAF4658696.1"/>
    </source>
</evidence>
<evidence type="ECO:0000259" key="2">
    <source>
        <dbReference type="Pfam" id="PF08235"/>
    </source>
</evidence>
<dbReference type="Pfam" id="PF08235">
    <property type="entry name" value="LNS2"/>
    <property type="match status" value="1"/>
</dbReference>